<organism evidence="7">
    <name type="scientific">anaerobic digester metagenome</name>
    <dbReference type="NCBI Taxonomy" id="1263854"/>
    <lineage>
        <taxon>unclassified sequences</taxon>
        <taxon>metagenomes</taxon>
        <taxon>ecological metagenomes</taxon>
    </lineage>
</organism>
<dbReference type="AlphaFoldDB" id="A0A485M7T3"/>
<evidence type="ECO:0000256" key="2">
    <source>
        <dbReference type="ARBA" id="ARBA00005587"/>
    </source>
</evidence>
<feature type="transmembrane region" description="Helical" evidence="6">
    <location>
        <begin position="20"/>
        <end position="39"/>
    </location>
</feature>
<name>A0A485M7T3_9ZZZZ</name>
<keyword evidence="5 6" id="KW-0472">Membrane</keyword>
<evidence type="ECO:0000256" key="3">
    <source>
        <dbReference type="ARBA" id="ARBA00022692"/>
    </source>
</evidence>
<evidence type="ECO:0000256" key="1">
    <source>
        <dbReference type="ARBA" id="ARBA00004141"/>
    </source>
</evidence>
<feature type="transmembrane region" description="Helical" evidence="6">
    <location>
        <begin position="76"/>
        <end position="101"/>
    </location>
</feature>
<keyword evidence="4 6" id="KW-1133">Transmembrane helix</keyword>
<protein>
    <submittedName>
        <fullName evidence="7">Acetate transporter GPR1/FUN34/SatP family</fullName>
    </submittedName>
</protein>
<dbReference type="PANTHER" id="PTHR30178:SF3">
    <property type="entry name" value="SUCCINATE-ACETATE_PROTON SYMPORTER SATP"/>
    <property type="match status" value="1"/>
</dbReference>
<keyword evidence="3 6" id="KW-0812">Transmembrane</keyword>
<comment type="subcellular location">
    <subcellularLocation>
        <location evidence="1">Membrane</location>
        <topology evidence="1">Multi-pass membrane protein</topology>
    </subcellularLocation>
</comment>
<reference evidence="7" key="1">
    <citation type="submission" date="2019-03" db="EMBL/GenBank/DDBJ databases">
        <authorList>
            <person name="Hao L."/>
        </authorList>
    </citation>
    <scope>NUCLEOTIDE SEQUENCE</scope>
</reference>
<dbReference type="NCBIfam" id="NF038013">
    <property type="entry name" value="AceTr_1"/>
    <property type="match status" value="1"/>
</dbReference>
<feature type="transmembrane region" description="Helical" evidence="6">
    <location>
        <begin position="107"/>
        <end position="125"/>
    </location>
</feature>
<evidence type="ECO:0000256" key="4">
    <source>
        <dbReference type="ARBA" id="ARBA00022989"/>
    </source>
</evidence>
<sequence>MSEEKVYVVKENSIADPSTVGLASFGIALFCLSFVNAGLVGAGSIGLIIATALICGGLVHIMVALWGFLKNELYTALVFGTYGAFWTIFSLFQLGVVLKWFEVDPGMMTIFFIAWTIFTFFVWVATLATNTAVIIVITTLLIVFILLDLGLGQLAGYLGIFTALAALYTSAAGLLNTMFGKQVLPVGGPLIK</sequence>
<feature type="transmembrane region" description="Helical" evidence="6">
    <location>
        <begin position="45"/>
        <end position="69"/>
    </location>
</feature>
<accession>A0A485M7T3</accession>
<dbReference type="Pfam" id="PF01184">
    <property type="entry name" value="Gpr1_Fun34_YaaH"/>
    <property type="match status" value="1"/>
</dbReference>
<feature type="transmembrane region" description="Helical" evidence="6">
    <location>
        <begin position="132"/>
        <end position="151"/>
    </location>
</feature>
<evidence type="ECO:0000256" key="5">
    <source>
        <dbReference type="ARBA" id="ARBA00023136"/>
    </source>
</evidence>
<proteinExistence type="inferred from homology"/>
<dbReference type="EMBL" id="CAADRN010000363">
    <property type="protein sequence ID" value="VFU18951.1"/>
    <property type="molecule type" value="Genomic_DNA"/>
</dbReference>
<dbReference type="InterPro" id="IPR047623">
    <property type="entry name" value="SatP"/>
</dbReference>
<dbReference type="GO" id="GO:0015360">
    <property type="term" value="F:acetate:proton symporter activity"/>
    <property type="evidence" value="ECO:0007669"/>
    <property type="project" value="TreeGrafter"/>
</dbReference>
<dbReference type="PANTHER" id="PTHR30178">
    <property type="entry name" value="INNER MEMBRANE PROTEIN YAAH"/>
    <property type="match status" value="1"/>
</dbReference>
<evidence type="ECO:0000256" key="6">
    <source>
        <dbReference type="SAM" id="Phobius"/>
    </source>
</evidence>
<feature type="transmembrane region" description="Helical" evidence="6">
    <location>
        <begin position="157"/>
        <end position="175"/>
    </location>
</feature>
<dbReference type="GO" id="GO:0005886">
    <property type="term" value="C:plasma membrane"/>
    <property type="evidence" value="ECO:0007669"/>
    <property type="project" value="TreeGrafter"/>
</dbReference>
<gene>
    <name evidence="7" type="ORF">SCFA_610002</name>
</gene>
<evidence type="ECO:0000313" key="7">
    <source>
        <dbReference type="EMBL" id="VFU18951.1"/>
    </source>
</evidence>
<dbReference type="InterPro" id="IPR000791">
    <property type="entry name" value="Gpr1/Fun34/SatP-like"/>
</dbReference>
<comment type="similarity">
    <text evidence="2">Belongs to the acetate uptake transporter (AceTr) (TC 2.A.96) family.</text>
</comment>
<dbReference type="GO" id="GO:0071422">
    <property type="term" value="P:succinate transmembrane transport"/>
    <property type="evidence" value="ECO:0007669"/>
    <property type="project" value="TreeGrafter"/>
</dbReference>